<evidence type="ECO:0000256" key="6">
    <source>
        <dbReference type="ARBA" id="ARBA00023242"/>
    </source>
</evidence>
<evidence type="ECO:0000313" key="8">
    <source>
        <dbReference type="EMBL" id="KAG0517712.1"/>
    </source>
</evidence>
<evidence type="ECO:0000259" key="7">
    <source>
        <dbReference type="PROSITE" id="PS51519"/>
    </source>
</evidence>
<dbReference type="PROSITE" id="PS51519">
    <property type="entry name" value="RWP_RK"/>
    <property type="match status" value="1"/>
</dbReference>
<gene>
    <name evidence="8" type="ORF">BDA96_09G113100</name>
</gene>
<dbReference type="Pfam" id="PF02042">
    <property type="entry name" value="RWP-RK"/>
    <property type="match status" value="1"/>
</dbReference>
<dbReference type="PANTHER" id="PTHR46373:SF2">
    <property type="entry name" value="RWP-RK DOMAIN-CONTAINING PROTEIN"/>
    <property type="match status" value="1"/>
</dbReference>
<evidence type="ECO:0000256" key="2">
    <source>
        <dbReference type="ARBA" id="ARBA00023015"/>
    </source>
</evidence>
<evidence type="ECO:0000256" key="3">
    <source>
        <dbReference type="ARBA" id="ARBA00023054"/>
    </source>
</evidence>
<sequence length="166" mass="19382">MELSPLPPPRLLRASRIDSGGRSEALRHLDHIGFNDLRTYFYMPFNRAATTMKVRLTVLKQCSHELGILWWPYQKLKSLNHMTAQLGVMINTAACVPEMANHPWKPNDQLVLEHKINELKRYRELIEENPSMELPDRTKKLRKTCNNRLRKTRNNRRRAAGSNHGC</sequence>
<evidence type="ECO:0000256" key="4">
    <source>
        <dbReference type="ARBA" id="ARBA00023125"/>
    </source>
</evidence>
<dbReference type="GO" id="GO:0003677">
    <property type="term" value="F:DNA binding"/>
    <property type="evidence" value="ECO:0007669"/>
    <property type="project" value="UniProtKB-KW"/>
</dbReference>
<dbReference type="EMBL" id="CM027688">
    <property type="protein sequence ID" value="KAG0517712.1"/>
    <property type="molecule type" value="Genomic_DNA"/>
</dbReference>
<reference evidence="8" key="1">
    <citation type="journal article" date="2019" name="BMC Genomics">
        <title>A new reference genome for Sorghum bicolor reveals high levels of sequence similarity between sweet and grain genotypes: implications for the genetics of sugar metabolism.</title>
        <authorList>
            <person name="Cooper E.A."/>
            <person name="Brenton Z.W."/>
            <person name="Flinn B.S."/>
            <person name="Jenkins J."/>
            <person name="Shu S."/>
            <person name="Flowers D."/>
            <person name="Luo F."/>
            <person name="Wang Y."/>
            <person name="Xia P."/>
            <person name="Barry K."/>
            <person name="Daum C."/>
            <person name="Lipzen A."/>
            <person name="Yoshinaga Y."/>
            <person name="Schmutz J."/>
            <person name="Saski C."/>
            <person name="Vermerris W."/>
            <person name="Kresovich S."/>
        </authorList>
    </citation>
    <scope>NUCLEOTIDE SEQUENCE</scope>
</reference>
<keyword evidence="5" id="KW-0804">Transcription</keyword>
<reference evidence="8" key="2">
    <citation type="submission" date="2020-10" db="EMBL/GenBank/DDBJ databases">
        <authorList>
            <person name="Cooper E.A."/>
            <person name="Brenton Z.W."/>
            <person name="Flinn B.S."/>
            <person name="Jenkins J."/>
            <person name="Shu S."/>
            <person name="Flowers D."/>
            <person name="Luo F."/>
            <person name="Wang Y."/>
            <person name="Xia P."/>
            <person name="Barry K."/>
            <person name="Daum C."/>
            <person name="Lipzen A."/>
            <person name="Yoshinaga Y."/>
            <person name="Schmutz J."/>
            <person name="Saski C."/>
            <person name="Vermerris W."/>
            <person name="Kresovich S."/>
        </authorList>
    </citation>
    <scope>NUCLEOTIDE SEQUENCE</scope>
</reference>
<dbReference type="GO" id="GO:0003700">
    <property type="term" value="F:DNA-binding transcription factor activity"/>
    <property type="evidence" value="ECO:0007669"/>
    <property type="project" value="InterPro"/>
</dbReference>
<evidence type="ECO:0000313" key="9">
    <source>
        <dbReference type="Proteomes" id="UP000807115"/>
    </source>
</evidence>
<dbReference type="InterPro" id="IPR003035">
    <property type="entry name" value="RWP-RK_dom"/>
</dbReference>
<keyword evidence="3" id="KW-0175">Coiled coil</keyword>
<dbReference type="InterPro" id="IPR044607">
    <property type="entry name" value="RKD-like"/>
</dbReference>
<evidence type="ECO:0000256" key="5">
    <source>
        <dbReference type="ARBA" id="ARBA00023163"/>
    </source>
</evidence>
<protein>
    <recommendedName>
        <fullName evidence="7">RWP-RK domain-containing protein</fullName>
    </recommendedName>
</protein>
<keyword evidence="2" id="KW-0805">Transcription regulation</keyword>
<comment type="caution">
    <text evidence="8">The sequence shown here is derived from an EMBL/GenBank/DDBJ whole genome shotgun (WGS) entry which is preliminary data.</text>
</comment>
<organism evidence="8 9">
    <name type="scientific">Sorghum bicolor</name>
    <name type="common">Sorghum</name>
    <name type="synonym">Sorghum vulgare</name>
    <dbReference type="NCBI Taxonomy" id="4558"/>
    <lineage>
        <taxon>Eukaryota</taxon>
        <taxon>Viridiplantae</taxon>
        <taxon>Streptophyta</taxon>
        <taxon>Embryophyta</taxon>
        <taxon>Tracheophyta</taxon>
        <taxon>Spermatophyta</taxon>
        <taxon>Magnoliopsida</taxon>
        <taxon>Liliopsida</taxon>
        <taxon>Poales</taxon>
        <taxon>Poaceae</taxon>
        <taxon>PACMAD clade</taxon>
        <taxon>Panicoideae</taxon>
        <taxon>Andropogonodae</taxon>
        <taxon>Andropogoneae</taxon>
        <taxon>Sorghinae</taxon>
        <taxon>Sorghum</taxon>
    </lineage>
</organism>
<keyword evidence="6" id="KW-0539">Nucleus</keyword>
<accession>A0A921Q9C0</accession>
<dbReference type="AlphaFoldDB" id="A0A921Q9C0"/>
<dbReference type="PANTHER" id="PTHR46373">
    <property type="entry name" value="PROTEIN RKD4"/>
    <property type="match status" value="1"/>
</dbReference>
<keyword evidence="4" id="KW-0238">DNA-binding</keyword>
<comment type="function">
    <text evidence="1">Putative transcription factor.</text>
</comment>
<name>A0A921Q9C0_SORBI</name>
<feature type="domain" description="RWP-RK" evidence="7">
    <location>
        <begin position="13"/>
        <end position="99"/>
    </location>
</feature>
<dbReference type="Proteomes" id="UP000807115">
    <property type="component" value="Chromosome 9"/>
</dbReference>
<proteinExistence type="predicted"/>
<evidence type="ECO:0000256" key="1">
    <source>
        <dbReference type="ARBA" id="ARBA00004049"/>
    </source>
</evidence>